<evidence type="ECO:0000256" key="2">
    <source>
        <dbReference type="ARBA" id="ARBA00009444"/>
    </source>
</evidence>
<organism evidence="6 7">
    <name type="scientific">Erpetoichthys calabaricus</name>
    <name type="common">Rope fish</name>
    <name type="synonym">Calamoichthys calabaricus</name>
    <dbReference type="NCBI Taxonomy" id="27687"/>
    <lineage>
        <taxon>Eukaryota</taxon>
        <taxon>Metazoa</taxon>
        <taxon>Chordata</taxon>
        <taxon>Craniata</taxon>
        <taxon>Vertebrata</taxon>
        <taxon>Euteleostomi</taxon>
        <taxon>Actinopterygii</taxon>
        <taxon>Polypteriformes</taxon>
        <taxon>Polypteridae</taxon>
        <taxon>Erpetoichthys</taxon>
    </lineage>
</organism>
<proteinExistence type="inferred from homology"/>
<accession>A0A8C4SU86</accession>
<reference evidence="6" key="1">
    <citation type="submission" date="2021-06" db="EMBL/GenBank/DDBJ databases">
        <authorList>
            <consortium name="Wellcome Sanger Institute Data Sharing"/>
        </authorList>
    </citation>
    <scope>NUCLEOTIDE SEQUENCE [LARGE SCALE GENOMIC DNA]</scope>
</reference>
<feature type="region of interest" description="Disordered" evidence="5">
    <location>
        <begin position="1"/>
        <end position="36"/>
    </location>
</feature>
<dbReference type="PANTHER" id="PTHR47564">
    <property type="entry name" value="CYSTEINE-RICH AND TRANSMEMBRANE DOMAIN-CONTAINING PROTEIN 1"/>
    <property type="match status" value="1"/>
</dbReference>
<sequence>MNYGNPPPYTRPGPTAPGYAPYPQQPNVSYPGLNPAYPNYPVGTAGHYPPPGQPPYQEYPQYGWPNFPPPGPAYVEAPKNMVYVVEERRRDDSGETA</sequence>
<feature type="compositionally biased region" description="Pro residues" evidence="5">
    <location>
        <begin position="1"/>
        <end position="15"/>
    </location>
</feature>
<evidence type="ECO:0000313" key="6">
    <source>
        <dbReference type="Ensembl" id="ENSECRP00000021587.1"/>
    </source>
</evidence>
<evidence type="ECO:0000256" key="5">
    <source>
        <dbReference type="SAM" id="MobiDB-lite"/>
    </source>
</evidence>
<dbReference type="Proteomes" id="UP000694620">
    <property type="component" value="Chromosome 7"/>
</dbReference>
<keyword evidence="4" id="KW-0472">Membrane</keyword>
<feature type="compositionally biased region" description="Low complexity" evidence="5">
    <location>
        <begin position="16"/>
        <end position="26"/>
    </location>
</feature>
<reference evidence="6" key="3">
    <citation type="submission" date="2025-09" db="UniProtKB">
        <authorList>
            <consortium name="Ensembl"/>
        </authorList>
    </citation>
    <scope>IDENTIFICATION</scope>
</reference>
<comment type="subcellular location">
    <subcellularLocation>
        <location evidence="1">Membrane</location>
    </subcellularLocation>
</comment>
<evidence type="ECO:0000256" key="1">
    <source>
        <dbReference type="ARBA" id="ARBA00004370"/>
    </source>
</evidence>
<dbReference type="PANTHER" id="PTHR47564:SF1">
    <property type="entry name" value="CYSTEINE-RICH AND TRANSMEMBRANE DOMAIN-CONTAINING PROTEIN 1"/>
    <property type="match status" value="1"/>
</dbReference>
<dbReference type="AlphaFoldDB" id="A0A8C4SU86"/>
<comment type="similarity">
    <text evidence="2">Belongs to the CYSTM1 family.</text>
</comment>
<evidence type="ECO:0000256" key="3">
    <source>
        <dbReference type="ARBA" id="ARBA00013590"/>
    </source>
</evidence>
<dbReference type="GO" id="GO:0016020">
    <property type="term" value="C:membrane"/>
    <property type="evidence" value="ECO:0007669"/>
    <property type="project" value="UniProtKB-SubCell"/>
</dbReference>
<dbReference type="GO" id="GO:0070062">
    <property type="term" value="C:extracellular exosome"/>
    <property type="evidence" value="ECO:0007669"/>
    <property type="project" value="TreeGrafter"/>
</dbReference>
<reference evidence="6" key="2">
    <citation type="submission" date="2025-08" db="UniProtKB">
        <authorList>
            <consortium name="Ensembl"/>
        </authorList>
    </citation>
    <scope>IDENTIFICATION</scope>
</reference>
<name>A0A8C4SU86_ERPCA</name>
<keyword evidence="7" id="KW-1185">Reference proteome</keyword>
<protein>
    <recommendedName>
        <fullName evidence="3">Cysteine-rich and transmembrane domain-containing protein 1</fullName>
    </recommendedName>
</protein>
<dbReference type="InterPro" id="IPR043240">
    <property type="entry name" value="CYSTM1-like"/>
</dbReference>
<dbReference type="Ensembl" id="ENSECRT00000022054.1">
    <property type="protein sequence ID" value="ENSECRP00000021587.1"/>
    <property type="gene ID" value="ENSECRG00000014547.1"/>
</dbReference>
<evidence type="ECO:0000256" key="4">
    <source>
        <dbReference type="ARBA" id="ARBA00023136"/>
    </source>
</evidence>
<evidence type="ECO:0000313" key="7">
    <source>
        <dbReference type="Proteomes" id="UP000694620"/>
    </source>
</evidence>